<dbReference type="Pfam" id="PF13193">
    <property type="entry name" value="AMP-binding_C"/>
    <property type="match status" value="1"/>
</dbReference>
<dbReference type="GO" id="GO:0008218">
    <property type="term" value="P:bioluminescence"/>
    <property type="evidence" value="ECO:0007669"/>
    <property type="project" value="UniProtKB-KW"/>
</dbReference>
<dbReference type="CDD" id="cd05911">
    <property type="entry name" value="Firefly_Luc_like"/>
    <property type="match status" value="1"/>
</dbReference>
<keyword evidence="6" id="KW-0547">Nucleotide-binding</keyword>
<dbReference type="EC" id="1.13.12.7" evidence="3"/>
<evidence type="ECO:0000256" key="10">
    <source>
        <dbReference type="ARBA" id="ARBA00023262"/>
    </source>
</evidence>
<dbReference type="InterPro" id="IPR020845">
    <property type="entry name" value="AMP-binding_CS"/>
</dbReference>
<feature type="domain" description="AMP-dependent synthetase/ligase" evidence="12">
    <location>
        <begin position="32"/>
        <end position="392"/>
    </location>
</feature>
<evidence type="ECO:0000313" key="14">
    <source>
        <dbReference type="EMBL" id="CAD7222666.1"/>
    </source>
</evidence>
<comment type="subcellular location">
    <subcellularLocation>
        <location evidence="1">Peroxisome</location>
    </subcellularLocation>
</comment>
<dbReference type="InterPro" id="IPR042099">
    <property type="entry name" value="ANL_N_sf"/>
</dbReference>
<dbReference type="Pfam" id="PF00501">
    <property type="entry name" value="AMP-binding"/>
    <property type="match status" value="1"/>
</dbReference>
<dbReference type="AlphaFoldDB" id="A0A7R8W0T1"/>
<dbReference type="InterPro" id="IPR045851">
    <property type="entry name" value="AMP-bd_C_sf"/>
</dbReference>
<dbReference type="SUPFAM" id="SSF56801">
    <property type="entry name" value="Acetyl-CoA synthetase-like"/>
    <property type="match status" value="1"/>
</dbReference>
<dbReference type="GO" id="GO:0005524">
    <property type="term" value="F:ATP binding"/>
    <property type="evidence" value="ECO:0007669"/>
    <property type="project" value="UniProtKB-KW"/>
</dbReference>
<keyword evidence="7" id="KW-0067">ATP-binding</keyword>
<comment type="catalytic activity">
    <reaction evidence="11">
        <text>firefly D-luciferin + ATP + O2 = firefly oxyluciferin + hnu + AMP + CO2 + diphosphate</text>
        <dbReference type="Rhea" id="RHEA:10732"/>
        <dbReference type="ChEBI" id="CHEBI:15379"/>
        <dbReference type="ChEBI" id="CHEBI:16526"/>
        <dbReference type="ChEBI" id="CHEBI:16792"/>
        <dbReference type="ChEBI" id="CHEBI:30212"/>
        <dbReference type="ChEBI" id="CHEBI:30616"/>
        <dbReference type="ChEBI" id="CHEBI:33019"/>
        <dbReference type="ChEBI" id="CHEBI:58038"/>
        <dbReference type="ChEBI" id="CHEBI:456215"/>
        <dbReference type="EC" id="1.13.12.7"/>
    </reaction>
</comment>
<dbReference type="EMBL" id="OB660089">
    <property type="protein sequence ID" value="CAD7222666.1"/>
    <property type="molecule type" value="Genomic_DNA"/>
</dbReference>
<evidence type="ECO:0000256" key="2">
    <source>
        <dbReference type="ARBA" id="ARBA00006432"/>
    </source>
</evidence>
<protein>
    <recommendedName>
        <fullName evidence="4">Luciferin 4-monooxygenase</fullName>
        <ecNumber evidence="3">1.13.12.7</ecNumber>
    </recommendedName>
</protein>
<keyword evidence="5" id="KW-0436">Ligase</keyword>
<feature type="domain" description="AMP-binding enzyme C-terminal" evidence="13">
    <location>
        <begin position="443"/>
        <end position="520"/>
    </location>
</feature>
<evidence type="ECO:0000256" key="1">
    <source>
        <dbReference type="ARBA" id="ARBA00004275"/>
    </source>
</evidence>
<evidence type="ECO:0000259" key="12">
    <source>
        <dbReference type="Pfam" id="PF00501"/>
    </source>
</evidence>
<sequence length="536" mass="58553">MESEGKPEIHSYEADLAVPTEKNIYDAVAKGLRKHPDKKILINGVTQESLTGQKILDLTTQLSNGLRKRGFQKGDTLCICLQNDLYYPVLLLAAFRNGGIATTANPGLTAAELKKQLSDSRPKFLFYSDVNATAMKELLEELDFIQESFLITKSDDGNQAFDALLQEGANESDAAPVEIGDDDIAFLPYSSGTTGLPKGVQLPHRSLIYAIAANKHASILDVTPEEVFLAFLPFFHMFGCAVLLTCLSEGCTLVLMPKFNFGQFLTIIQEFKVTILPIVPPIVVALVQQPIVRKFDLSSIKLIIVGAAPLSAALEMKLGEVVPHADIRQGYGMTESPLGTHCTPKGKNKPGSCGMVVPFYQSKVVDDCGNLLPAGEHGNICVRGPQIMSGYLGRPGETAAMVDEEGWLHTGDIGYYDEEGFYFIVDRAKELIKWKGFQVAPAELESLLLQHPEVLDVAVVGLPDERAGELPMAFVVKKPGHDDLSEEELRGYVEAHAADHKRLRGGVHFVDAIPKSESGKILRRILKKQLLDSLKG</sequence>
<evidence type="ECO:0000256" key="3">
    <source>
        <dbReference type="ARBA" id="ARBA00012532"/>
    </source>
</evidence>
<evidence type="ECO:0000256" key="9">
    <source>
        <dbReference type="ARBA" id="ARBA00023223"/>
    </source>
</evidence>
<dbReference type="InterPro" id="IPR025110">
    <property type="entry name" value="AMP-bd_C"/>
</dbReference>
<evidence type="ECO:0000256" key="11">
    <source>
        <dbReference type="ARBA" id="ARBA00048497"/>
    </source>
</evidence>
<evidence type="ECO:0000256" key="7">
    <source>
        <dbReference type="ARBA" id="ARBA00022840"/>
    </source>
</evidence>
<keyword evidence="9" id="KW-0455">Luminescence</keyword>
<reference evidence="14" key="1">
    <citation type="submission" date="2020-11" db="EMBL/GenBank/DDBJ databases">
        <authorList>
            <person name="Tran Van P."/>
        </authorList>
    </citation>
    <scope>NUCLEOTIDE SEQUENCE</scope>
</reference>
<dbReference type="PANTHER" id="PTHR24096:SF149">
    <property type="entry name" value="AMP-BINDING DOMAIN-CONTAINING PROTEIN-RELATED"/>
    <property type="match status" value="1"/>
</dbReference>
<dbReference type="InterPro" id="IPR000873">
    <property type="entry name" value="AMP-dep_synth/lig_dom"/>
</dbReference>
<comment type="similarity">
    <text evidence="2">Belongs to the ATP-dependent AMP-binding enzyme family.</text>
</comment>
<dbReference type="GO" id="GO:0016405">
    <property type="term" value="F:CoA-ligase activity"/>
    <property type="evidence" value="ECO:0007669"/>
    <property type="project" value="TreeGrafter"/>
</dbReference>
<evidence type="ECO:0000256" key="4">
    <source>
        <dbReference type="ARBA" id="ARBA00019043"/>
    </source>
</evidence>
<dbReference type="OrthoDB" id="10253869at2759"/>
<dbReference type="FunFam" id="3.40.50.12780:FF:000003">
    <property type="entry name" value="Long-chain-fatty-acid--CoA ligase FadD"/>
    <property type="match status" value="1"/>
</dbReference>
<dbReference type="FunFam" id="3.30.300.30:FF:000007">
    <property type="entry name" value="4-coumarate--CoA ligase 2"/>
    <property type="match status" value="1"/>
</dbReference>
<keyword evidence="8" id="KW-0576">Peroxisome</keyword>
<gene>
    <name evidence="14" type="ORF">CTOB1V02_LOCUS667</name>
</gene>
<evidence type="ECO:0000256" key="6">
    <source>
        <dbReference type="ARBA" id="ARBA00022741"/>
    </source>
</evidence>
<evidence type="ECO:0000256" key="5">
    <source>
        <dbReference type="ARBA" id="ARBA00022598"/>
    </source>
</evidence>
<dbReference type="PROSITE" id="PS00455">
    <property type="entry name" value="AMP_BINDING"/>
    <property type="match status" value="1"/>
</dbReference>
<dbReference type="Gene3D" id="3.40.50.12780">
    <property type="entry name" value="N-terminal domain of ligase-like"/>
    <property type="match status" value="1"/>
</dbReference>
<organism evidence="14">
    <name type="scientific">Cyprideis torosa</name>
    <dbReference type="NCBI Taxonomy" id="163714"/>
    <lineage>
        <taxon>Eukaryota</taxon>
        <taxon>Metazoa</taxon>
        <taxon>Ecdysozoa</taxon>
        <taxon>Arthropoda</taxon>
        <taxon>Crustacea</taxon>
        <taxon>Oligostraca</taxon>
        <taxon>Ostracoda</taxon>
        <taxon>Podocopa</taxon>
        <taxon>Podocopida</taxon>
        <taxon>Cytherocopina</taxon>
        <taxon>Cytheroidea</taxon>
        <taxon>Cytherideidae</taxon>
        <taxon>Cyprideis</taxon>
    </lineage>
</organism>
<name>A0A7R8W0T1_9CRUS</name>
<evidence type="ECO:0000256" key="8">
    <source>
        <dbReference type="ARBA" id="ARBA00023140"/>
    </source>
</evidence>
<dbReference type="PANTHER" id="PTHR24096">
    <property type="entry name" value="LONG-CHAIN-FATTY-ACID--COA LIGASE"/>
    <property type="match status" value="1"/>
</dbReference>
<dbReference type="GO" id="GO:0005777">
    <property type="term" value="C:peroxisome"/>
    <property type="evidence" value="ECO:0007669"/>
    <property type="project" value="UniProtKB-SubCell"/>
</dbReference>
<dbReference type="Gene3D" id="3.30.300.30">
    <property type="match status" value="1"/>
</dbReference>
<accession>A0A7R8W0T1</accession>
<evidence type="ECO:0000259" key="13">
    <source>
        <dbReference type="Pfam" id="PF13193"/>
    </source>
</evidence>
<proteinExistence type="inferred from homology"/>
<keyword evidence="10" id="KW-0599">Photoprotein</keyword>